<dbReference type="EMBL" id="ASGP02000006">
    <property type="protein sequence ID" value="KAH9501028.1"/>
    <property type="molecule type" value="Genomic_DNA"/>
</dbReference>
<gene>
    <name evidence="1" type="ORF">DERF_011899</name>
</gene>
<evidence type="ECO:0000313" key="1">
    <source>
        <dbReference type="EMBL" id="KAH9501028.1"/>
    </source>
</evidence>
<proteinExistence type="predicted"/>
<reference evidence="1" key="1">
    <citation type="submission" date="2013-05" db="EMBL/GenBank/DDBJ databases">
        <authorList>
            <person name="Yim A.K.Y."/>
            <person name="Chan T.F."/>
            <person name="Ji K.M."/>
            <person name="Liu X.Y."/>
            <person name="Zhou J.W."/>
            <person name="Li R.Q."/>
            <person name="Yang K.Y."/>
            <person name="Li J."/>
            <person name="Li M."/>
            <person name="Law P.T.W."/>
            <person name="Wu Y.L."/>
            <person name="Cai Z.L."/>
            <person name="Qin H."/>
            <person name="Bao Y."/>
            <person name="Leung R.K.K."/>
            <person name="Ng P.K.S."/>
            <person name="Zou J."/>
            <person name="Zhong X.J."/>
            <person name="Ran P.X."/>
            <person name="Zhong N.S."/>
            <person name="Liu Z.G."/>
            <person name="Tsui S.K.W."/>
        </authorList>
    </citation>
    <scope>NUCLEOTIDE SEQUENCE</scope>
    <source>
        <strain evidence="1">Derf</strain>
        <tissue evidence="1">Whole organism</tissue>
    </source>
</reference>
<keyword evidence="2" id="KW-1185">Reference proteome</keyword>
<evidence type="ECO:0000313" key="2">
    <source>
        <dbReference type="Proteomes" id="UP000790347"/>
    </source>
</evidence>
<organism evidence="1 2">
    <name type="scientific">Dermatophagoides farinae</name>
    <name type="common">American house dust mite</name>
    <dbReference type="NCBI Taxonomy" id="6954"/>
    <lineage>
        <taxon>Eukaryota</taxon>
        <taxon>Metazoa</taxon>
        <taxon>Ecdysozoa</taxon>
        <taxon>Arthropoda</taxon>
        <taxon>Chelicerata</taxon>
        <taxon>Arachnida</taxon>
        <taxon>Acari</taxon>
        <taxon>Acariformes</taxon>
        <taxon>Sarcoptiformes</taxon>
        <taxon>Astigmata</taxon>
        <taxon>Psoroptidia</taxon>
        <taxon>Analgoidea</taxon>
        <taxon>Pyroglyphidae</taxon>
        <taxon>Dermatophagoidinae</taxon>
        <taxon>Dermatophagoides</taxon>
    </lineage>
</organism>
<reference evidence="1" key="2">
    <citation type="journal article" date="2022" name="Res Sq">
        <title>Comparative Genomics Reveals Insights into the Divergent Evolution of Astigmatic Mites and Household Pest Adaptations.</title>
        <authorList>
            <person name="Xiong Q."/>
            <person name="Wan A.T.-Y."/>
            <person name="Liu X.-Y."/>
            <person name="Fung C.S.-H."/>
            <person name="Xiao X."/>
            <person name="Malainual N."/>
            <person name="Hou J."/>
            <person name="Wang L."/>
            <person name="Wang M."/>
            <person name="Yang K."/>
            <person name="Cui Y."/>
            <person name="Leung E."/>
            <person name="Nong W."/>
            <person name="Shin S.-K."/>
            <person name="Au S."/>
            <person name="Jeong K.Y."/>
            <person name="Chew F.T."/>
            <person name="Hui J."/>
            <person name="Leung T.F."/>
            <person name="Tungtrongchitr A."/>
            <person name="Zhong N."/>
            <person name="Liu Z."/>
            <person name="Tsui S."/>
        </authorList>
    </citation>
    <scope>NUCLEOTIDE SEQUENCE</scope>
    <source>
        <strain evidence="1">Derf</strain>
        <tissue evidence="1">Whole organism</tissue>
    </source>
</reference>
<dbReference type="Proteomes" id="UP000790347">
    <property type="component" value="Unassembled WGS sequence"/>
</dbReference>
<sequence>MAASFILAMMSSFNLKYDYKTCVDLQRIYINRFESIYNRCKRKNFSNRNDKRYFLTLVHDIRKLHQILLCQFNVTSDFVQNRFESKVNELIQLYDLKLLDYDAWVDDGNHYGGGNHAGDDDNNVTDSTSKERTSISNHFGQLEPMVSKKELLELFRKLTRDTNRKGHCPACFYIGYRRYHTISRCKSIELAYEVYKQNENVLLSNKTLSDSYSDFDNVSDYDGDTLLFVNSGRNQTPSKILHPKPIIAHVGNKFKHNSIANQSESLTKSMDELAISNCLNTDWKAGINRSLSSPMISIDSSTIMVNLISKCKNQMEPSIKAMLNYDFNANYILRSFLDNLKNNFNYGDIKFDDFPKDISKRIIYKRIGIISINVGIGLFHESIEFIVLDGDKKRLNDNGFNDIFRNLHRFGMVISCEELKKFLINISKNTSSYNIDLKQSVKMIDYCFKNLVNANGCTVTIPSFIPSLLPQTISNDTEEMKEIVLGSGIHFKVKPMNPISNPWMNKLLRARILAPIIHQLDHVSQSMPIQINVKNVPIETDITAISTAYCIDPNIKIYYHFETAIADGLVSIESQENVAKYDNVIIYLIVGEFPSTSLQKLDNNNEQCDATTHRSLLFKFQPSNFIIIEKINTFDDCDESRELLIANYIRINVKPKCP</sequence>
<dbReference type="AlphaFoldDB" id="A0A922HQU7"/>
<comment type="caution">
    <text evidence="1">The sequence shown here is derived from an EMBL/GenBank/DDBJ whole genome shotgun (WGS) entry which is preliminary data.</text>
</comment>
<accession>A0A922HQU7</accession>
<protein>
    <submittedName>
        <fullName evidence="1">Uncharacterized protein</fullName>
    </submittedName>
</protein>
<name>A0A922HQU7_DERFA</name>